<dbReference type="SUPFAM" id="SSF56112">
    <property type="entry name" value="Protein kinase-like (PK-like)"/>
    <property type="match status" value="1"/>
</dbReference>
<keyword evidence="4" id="KW-1185">Reference proteome</keyword>
<dbReference type="AlphaFoldDB" id="A0AAN6SMJ3"/>
<organism evidence="3 4">
    <name type="scientific">Parachaetomium inaequale</name>
    <dbReference type="NCBI Taxonomy" id="2588326"/>
    <lineage>
        <taxon>Eukaryota</taxon>
        <taxon>Fungi</taxon>
        <taxon>Dikarya</taxon>
        <taxon>Ascomycota</taxon>
        <taxon>Pezizomycotina</taxon>
        <taxon>Sordariomycetes</taxon>
        <taxon>Sordariomycetidae</taxon>
        <taxon>Sordariales</taxon>
        <taxon>Chaetomiaceae</taxon>
        <taxon>Parachaetomium</taxon>
    </lineage>
</organism>
<comment type="caution">
    <text evidence="3">The sequence shown here is derived from an EMBL/GenBank/DDBJ whole genome shotgun (WGS) entry which is preliminary data.</text>
</comment>
<name>A0AAN6SMJ3_9PEZI</name>
<feature type="region of interest" description="Disordered" evidence="1">
    <location>
        <begin position="654"/>
        <end position="676"/>
    </location>
</feature>
<dbReference type="Proteomes" id="UP001303115">
    <property type="component" value="Unassembled WGS sequence"/>
</dbReference>
<dbReference type="InterPro" id="IPR011009">
    <property type="entry name" value="Kinase-like_dom_sf"/>
</dbReference>
<feature type="compositionally biased region" description="Low complexity" evidence="1">
    <location>
        <begin position="59"/>
        <end position="68"/>
    </location>
</feature>
<dbReference type="GO" id="GO:0005524">
    <property type="term" value="F:ATP binding"/>
    <property type="evidence" value="ECO:0007669"/>
    <property type="project" value="InterPro"/>
</dbReference>
<evidence type="ECO:0000259" key="2">
    <source>
        <dbReference type="PROSITE" id="PS50011"/>
    </source>
</evidence>
<dbReference type="InterPro" id="IPR051681">
    <property type="entry name" value="Ser/Thr_Kinases-Pseudokinases"/>
</dbReference>
<feature type="region of interest" description="Disordered" evidence="1">
    <location>
        <begin position="59"/>
        <end position="93"/>
    </location>
</feature>
<proteinExistence type="predicted"/>
<accession>A0AAN6SMJ3</accession>
<protein>
    <submittedName>
        <fullName evidence="3">U-box domain-protein 33</fullName>
    </submittedName>
</protein>
<dbReference type="GO" id="GO:0004674">
    <property type="term" value="F:protein serine/threonine kinase activity"/>
    <property type="evidence" value="ECO:0007669"/>
    <property type="project" value="TreeGrafter"/>
</dbReference>
<evidence type="ECO:0000313" key="3">
    <source>
        <dbReference type="EMBL" id="KAK4033149.1"/>
    </source>
</evidence>
<feature type="compositionally biased region" description="Polar residues" evidence="1">
    <location>
        <begin position="658"/>
        <end position="670"/>
    </location>
</feature>
<sequence>MDLTSDIFTSILSPLAAFLPPADPTPEPTISTTTTTTTTTTIAADITTTIITTIKTTTTTTSEATTAALNPESDPPLPTPWQTSPLNPQSRLDSLAPLSLSTSTSTSNLNPNSTQSVVNNTWRLDGTDLTGRRFFATPRFALDKPPLRIDVYLPAVEDFPPALREVVRPEQAVYRRRGRGYGGVEELDVGRYLMRVLHRWERQLEHEGGGQGLEQRWWSLPFGSCISVDVVGFGEGREEVVLVPEYGVEQGMLDLGTLQRMWEGEVAWDGVEVVEWERLRFKRQVHEVISLVGVDGGLAVGGEKEVVFKCVLEEQRYMYNELKLLLSLGGHPNVISLPVGLVTKKGRFGNRRGVCGFLLEWFPLGSLRERLLRDDYEETTSMAQRLRWARQVTEAFVHVNGHRAGFYPDLKPDNIVLREDAEMGMLDAVLIDLEQRGGWYAWSPPEVAYVEYLEILADESGLPEGILKDEIIDQLREYYGDSGWSPGGSRRYHNAEGGFSAPWLALLKQRDANREGKDLLERAQVFMLGKLLWCIFEGQPLVRCGIGHEVLRDADPKYESRGSGKMRAFPEFKRTPDVLRQLIRACTAGAPEWDASHPRLSGVVLRGGKLYPADSGDQLDTATAEDTLAAARDFWSRGVQLARAFLGASISLRGKSSDGGTEHTSQSSTGHDLPSQVKTRPLFAEVLSQLKRIESCLGGFQL</sequence>
<evidence type="ECO:0000256" key="1">
    <source>
        <dbReference type="SAM" id="MobiDB-lite"/>
    </source>
</evidence>
<evidence type="ECO:0000313" key="4">
    <source>
        <dbReference type="Proteomes" id="UP001303115"/>
    </source>
</evidence>
<dbReference type="PANTHER" id="PTHR44329">
    <property type="entry name" value="SERINE/THREONINE-PROTEIN KINASE TNNI3K-RELATED"/>
    <property type="match status" value="1"/>
</dbReference>
<dbReference type="InterPro" id="IPR000719">
    <property type="entry name" value="Prot_kinase_dom"/>
</dbReference>
<feature type="compositionally biased region" description="Polar residues" evidence="1">
    <location>
        <begin position="80"/>
        <end position="92"/>
    </location>
</feature>
<dbReference type="EMBL" id="MU854549">
    <property type="protein sequence ID" value="KAK4033149.1"/>
    <property type="molecule type" value="Genomic_DNA"/>
</dbReference>
<reference evidence="4" key="1">
    <citation type="journal article" date="2023" name="Mol. Phylogenet. Evol.">
        <title>Genome-scale phylogeny and comparative genomics of the fungal order Sordariales.</title>
        <authorList>
            <person name="Hensen N."/>
            <person name="Bonometti L."/>
            <person name="Westerberg I."/>
            <person name="Brannstrom I.O."/>
            <person name="Guillou S."/>
            <person name="Cros-Aarteil S."/>
            <person name="Calhoun S."/>
            <person name="Haridas S."/>
            <person name="Kuo A."/>
            <person name="Mondo S."/>
            <person name="Pangilinan J."/>
            <person name="Riley R."/>
            <person name="LaButti K."/>
            <person name="Andreopoulos B."/>
            <person name="Lipzen A."/>
            <person name="Chen C."/>
            <person name="Yan M."/>
            <person name="Daum C."/>
            <person name="Ng V."/>
            <person name="Clum A."/>
            <person name="Steindorff A."/>
            <person name="Ohm R.A."/>
            <person name="Martin F."/>
            <person name="Silar P."/>
            <person name="Natvig D.O."/>
            <person name="Lalanne C."/>
            <person name="Gautier V."/>
            <person name="Ament-Velasquez S.L."/>
            <person name="Kruys A."/>
            <person name="Hutchinson M.I."/>
            <person name="Powell A.J."/>
            <person name="Barry K."/>
            <person name="Miller A.N."/>
            <person name="Grigoriev I.V."/>
            <person name="Debuchy R."/>
            <person name="Gladieux P."/>
            <person name="Hiltunen Thoren M."/>
            <person name="Johannesson H."/>
        </authorList>
    </citation>
    <scope>NUCLEOTIDE SEQUENCE [LARGE SCALE GENOMIC DNA]</scope>
    <source>
        <strain evidence="4">CBS 284.82</strain>
    </source>
</reference>
<dbReference type="SMART" id="SM00220">
    <property type="entry name" value="S_TKc"/>
    <property type="match status" value="1"/>
</dbReference>
<feature type="domain" description="Protein kinase" evidence="2">
    <location>
        <begin position="227"/>
        <end position="611"/>
    </location>
</feature>
<dbReference type="PROSITE" id="PS50011">
    <property type="entry name" value="PROTEIN_KINASE_DOM"/>
    <property type="match status" value="1"/>
</dbReference>
<dbReference type="Gene3D" id="1.10.510.10">
    <property type="entry name" value="Transferase(Phosphotransferase) domain 1"/>
    <property type="match status" value="1"/>
</dbReference>
<gene>
    <name evidence="3" type="ORF">C8A01DRAFT_19874</name>
</gene>